<dbReference type="EMBL" id="FQVF01000021">
    <property type="protein sequence ID" value="SHG41028.1"/>
    <property type="molecule type" value="Genomic_DNA"/>
</dbReference>
<evidence type="ECO:0000259" key="6">
    <source>
        <dbReference type="Pfam" id="PF23914"/>
    </source>
</evidence>
<dbReference type="PANTHER" id="PTHR47870:SF4">
    <property type="entry name" value="CYTOCHROME C-TYPE BIOGENESIS PROTEIN CYCH"/>
    <property type="match status" value="1"/>
</dbReference>
<keyword evidence="4" id="KW-1133">Transmembrane helix</keyword>
<dbReference type="InterPro" id="IPR056413">
    <property type="entry name" value="TPR_CcmH_CycH"/>
</dbReference>
<dbReference type="Gene3D" id="1.25.40.10">
    <property type="entry name" value="Tetratricopeptide repeat domain"/>
    <property type="match status" value="1"/>
</dbReference>
<accession>A0A1M5JKI0</accession>
<dbReference type="InterPro" id="IPR051263">
    <property type="entry name" value="C-type_cytochrome_biogenesis"/>
</dbReference>
<feature type="transmembrane region" description="Helical" evidence="4">
    <location>
        <begin position="6"/>
        <end position="24"/>
    </location>
</feature>
<dbReference type="Pfam" id="PF23892">
    <property type="entry name" value="Ig_CycH"/>
    <property type="match status" value="1"/>
</dbReference>
<evidence type="ECO:0000256" key="4">
    <source>
        <dbReference type="SAM" id="Phobius"/>
    </source>
</evidence>
<evidence type="ECO:0000256" key="3">
    <source>
        <dbReference type="PROSITE-ProRule" id="PRU00339"/>
    </source>
</evidence>
<feature type="transmembrane region" description="Helical" evidence="4">
    <location>
        <begin position="91"/>
        <end position="112"/>
    </location>
</feature>
<evidence type="ECO:0000256" key="1">
    <source>
        <dbReference type="ARBA" id="ARBA00022737"/>
    </source>
</evidence>
<dbReference type="PANTHER" id="PTHR47870">
    <property type="entry name" value="CYTOCHROME C-TYPE BIOGENESIS PROTEIN CCMH"/>
    <property type="match status" value="1"/>
</dbReference>
<protein>
    <submittedName>
        <fullName evidence="7">Cytochrome c-type biogenesis protein CcmH</fullName>
    </submittedName>
</protein>
<dbReference type="SUPFAM" id="SSF48452">
    <property type="entry name" value="TPR-like"/>
    <property type="match status" value="1"/>
</dbReference>
<sequence length="397" mass="45090">MMIAYLVMATMMVMSIVYLFGSITHRLVKYSNNKDDQNIQTFSMVRRKEIAEEEDAGRLTPSESLQLLSDVDYEENSIDGRKKRFFHNDILFARWVMLCVVVVAVLGSVSLYQQIGYSKEVAFTQDLQTKQLTPQKVNDFLKYRSARYDRVEDWYYLATDYVGAEKYQEAVAAFEKALEKLPRNAENRVNLLVEYAQAIFYANGGQSSDKMLKIVDAILQVEPTQATALDLKGVANFAQQNYLGAVLAWQEAIRYSVHSTERLALLSAISKARELGRIDYQQVAPIITDQLAVKIEWDASKLTWKRDDILLVYAVVKGQKMPIAIQRVFPEDLGQPILLTNLDSLMPTVTLAEVNRVDLVVKLANINDNDLTKGRIIGTKHGLLTNRKEIFVINVSL</sequence>
<dbReference type="Proteomes" id="UP000184517">
    <property type="component" value="Unassembled WGS sequence"/>
</dbReference>
<dbReference type="InterPro" id="IPR011990">
    <property type="entry name" value="TPR-like_helical_dom_sf"/>
</dbReference>
<feature type="repeat" description="TPR" evidence="3">
    <location>
        <begin position="151"/>
        <end position="184"/>
    </location>
</feature>
<organism evidence="7 8">
    <name type="scientific">Marinomonas polaris DSM 16579</name>
    <dbReference type="NCBI Taxonomy" id="1122206"/>
    <lineage>
        <taxon>Bacteria</taxon>
        <taxon>Pseudomonadati</taxon>
        <taxon>Pseudomonadota</taxon>
        <taxon>Gammaproteobacteria</taxon>
        <taxon>Oceanospirillales</taxon>
        <taxon>Oceanospirillaceae</taxon>
        <taxon>Marinomonas</taxon>
    </lineage>
</organism>
<evidence type="ECO:0000313" key="7">
    <source>
        <dbReference type="EMBL" id="SHG41028.1"/>
    </source>
</evidence>
<keyword evidence="1" id="KW-0677">Repeat</keyword>
<dbReference type="Pfam" id="PF23914">
    <property type="entry name" value="TPR_CcmH_CycH"/>
    <property type="match status" value="1"/>
</dbReference>
<dbReference type="RefSeq" id="WP_245813194.1">
    <property type="nucleotide sequence ID" value="NZ_FQVF01000021.1"/>
</dbReference>
<dbReference type="STRING" id="1122206.SAMN02745753_03870"/>
<feature type="domain" description="Cytochrome c-type biogenesis protein H Ig-like" evidence="5">
    <location>
        <begin position="301"/>
        <end position="389"/>
    </location>
</feature>
<evidence type="ECO:0000256" key="2">
    <source>
        <dbReference type="ARBA" id="ARBA00022803"/>
    </source>
</evidence>
<proteinExistence type="predicted"/>
<keyword evidence="2 3" id="KW-0802">TPR repeat</keyword>
<reference evidence="8" key="1">
    <citation type="submission" date="2016-11" db="EMBL/GenBank/DDBJ databases">
        <authorList>
            <person name="Varghese N."/>
            <person name="Submissions S."/>
        </authorList>
    </citation>
    <scope>NUCLEOTIDE SEQUENCE [LARGE SCALE GENOMIC DNA]</scope>
    <source>
        <strain evidence="8">DSM 16579</strain>
    </source>
</reference>
<evidence type="ECO:0000259" key="5">
    <source>
        <dbReference type="Pfam" id="PF23892"/>
    </source>
</evidence>
<keyword evidence="8" id="KW-1185">Reference proteome</keyword>
<keyword evidence="4" id="KW-0472">Membrane</keyword>
<dbReference type="GO" id="GO:0005886">
    <property type="term" value="C:plasma membrane"/>
    <property type="evidence" value="ECO:0007669"/>
    <property type="project" value="TreeGrafter"/>
</dbReference>
<name>A0A1M5JKI0_9GAMM</name>
<evidence type="ECO:0000313" key="8">
    <source>
        <dbReference type="Proteomes" id="UP000184517"/>
    </source>
</evidence>
<dbReference type="PROSITE" id="PS50005">
    <property type="entry name" value="TPR"/>
    <property type="match status" value="1"/>
</dbReference>
<gene>
    <name evidence="7" type="ORF">SAMN02745753_03870</name>
</gene>
<dbReference type="AlphaFoldDB" id="A0A1M5JKI0"/>
<dbReference type="InterPro" id="IPR056412">
    <property type="entry name" value="Ig_CycH"/>
</dbReference>
<dbReference type="InterPro" id="IPR019734">
    <property type="entry name" value="TPR_rpt"/>
</dbReference>
<dbReference type="SMART" id="SM00028">
    <property type="entry name" value="TPR"/>
    <property type="match status" value="2"/>
</dbReference>
<keyword evidence="4" id="KW-0812">Transmembrane</keyword>
<feature type="domain" description="Cytochrome c-type biogenesis protein H TPR" evidence="6">
    <location>
        <begin position="149"/>
        <end position="253"/>
    </location>
</feature>